<keyword evidence="2" id="KW-1185">Reference proteome</keyword>
<dbReference type="Proteomes" id="UP000553706">
    <property type="component" value="Unassembled WGS sequence"/>
</dbReference>
<proteinExistence type="predicted"/>
<dbReference type="RefSeq" id="WP_183267500.1">
    <property type="nucleotide sequence ID" value="NZ_JACHFJ010000019.1"/>
</dbReference>
<protein>
    <submittedName>
        <fullName evidence="1">Uncharacterized protein</fullName>
    </submittedName>
</protein>
<comment type="caution">
    <text evidence="1">The sequence shown here is derived from an EMBL/GenBank/DDBJ whole genome shotgun (WGS) entry which is preliminary data.</text>
</comment>
<dbReference type="EMBL" id="JACHFJ010000019">
    <property type="protein sequence ID" value="MBB5374486.1"/>
    <property type="molecule type" value="Genomic_DNA"/>
</dbReference>
<dbReference type="AlphaFoldDB" id="A0A840VFL2"/>
<name>A0A840VFL2_9PROT</name>
<organism evidence="1 2">
    <name type="scientific">Acidocella aromatica</name>
    <dbReference type="NCBI Taxonomy" id="1303579"/>
    <lineage>
        <taxon>Bacteria</taxon>
        <taxon>Pseudomonadati</taxon>
        <taxon>Pseudomonadota</taxon>
        <taxon>Alphaproteobacteria</taxon>
        <taxon>Acetobacterales</taxon>
        <taxon>Acidocellaceae</taxon>
        <taxon>Acidocella</taxon>
    </lineage>
</organism>
<sequence length="235" mass="25878">MSSQGPEITDSNEIGIRLSGLPTYEAGAVLFTYLAFPESGDEAEEQRAWAHAALCHLALQAIAAEDEAASWAPQVVKPAYPLLTESECQAALRTYEGRYHDRLRAAIIAKPFIEKALNGAPPRLPPGVTKLTLTALAEWRDKLDKPDSEAPDPKNFLTRVWRPSLPVLPAALGLNIVYTHLRRGGLATLPPVYQLLRSPEILKCIVETAQALEATVLSIPKFQIPPERLLRFRLT</sequence>
<reference evidence="1 2" key="1">
    <citation type="submission" date="2020-08" db="EMBL/GenBank/DDBJ databases">
        <title>Genomic Encyclopedia of Type Strains, Phase IV (KMG-IV): sequencing the most valuable type-strain genomes for metagenomic binning, comparative biology and taxonomic classification.</title>
        <authorList>
            <person name="Goeker M."/>
        </authorList>
    </citation>
    <scope>NUCLEOTIDE SEQUENCE [LARGE SCALE GENOMIC DNA]</scope>
    <source>
        <strain evidence="1 2">DSM 27026</strain>
    </source>
</reference>
<accession>A0A840VFL2</accession>
<gene>
    <name evidence="1" type="ORF">HNP71_002760</name>
</gene>
<evidence type="ECO:0000313" key="1">
    <source>
        <dbReference type="EMBL" id="MBB5374486.1"/>
    </source>
</evidence>
<evidence type="ECO:0000313" key="2">
    <source>
        <dbReference type="Proteomes" id="UP000553706"/>
    </source>
</evidence>